<comment type="caution">
    <text evidence="2">The sequence shown here is derived from an EMBL/GenBank/DDBJ whole genome shotgun (WGS) entry which is preliminary data.</text>
</comment>
<keyword evidence="3" id="KW-1185">Reference proteome</keyword>
<keyword evidence="1" id="KW-0472">Membrane</keyword>
<reference evidence="2 3" key="1">
    <citation type="submission" date="2020-08" db="EMBL/GenBank/DDBJ databases">
        <title>Genomic Encyclopedia of Type Strains, Phase IV (KMG-IV): sequencing the most valuable type-strain genomes for metagenomic binning, comparative biology and taxonomic classification.</title>
        <authorList>
            <person name="Goeker M."/>
        </authorList>
    </citation>
    <scope>NUCLEOTIDE SEQUENCE [LARGE SCALE GENOMIC DNA]</scope>
    <source>
        <strain evidence="2 3">DSM 25622</strain>
    </source>
</reference>
<proteinExistence type="predicted"/>
<evidence type="ECO:0000256" key="1">
    <source>
        <dbReference type="SAM" id="Phobius"/>
    </source>
</evidence>
<dbReference type="RefSeq" id="WP_184514322.1">
    <property type="nucleotide sequence ID" value="NZ_JACIJD010000003.1"/>
</dbReference>
<protein>
    <submittedName>
        <fullName evidence="2">Uncharacterized protein</fullName>
    </submittedName>
</protein>
<sequence length="117" mass="12594">MHRLLLILVAFVPALGLLGIFLLLGRVNPEWTGLALLLHLLVLPPLLWWVGRRLSGRARASPSSRADLMVAVIPTVLMAWGFGRGIVGALAFVLIAAIPFAGLWLGLGLNRREAKSG</sequence>
<feature type="transmembrane region" description="Helical" evidence="1">
    <location>
        <begin position="31"/>
        <end position="51"/>
    </location>
</feature>
<evidence type="ECO:0000313" key="3">
    <source>
        <dbReference type="Proteomes" id="UP000580654"/>
    </source>
</evidence>
<gene>
    <name evidence="2" type="ORF">FHS87_000898</name>
</gene>
<organism evidence="2 3">
    <name type="scientific">Muricoccus pecuniae</name>
    <dbReference type="NCBI Taxonomy" id="693023"/>
    <lineage>
        <taxon>Bacteria</taxon>
        <taxon>Pseudomonadati</taxon>
        <taxon>Pseudomonadota</taxon>
        <taxon>Alphaproteobacteria</taxon>
        <taxon>Acetobacterales</taxon>
        <taxon>Roseomonadaceae</taxon>
        <taxon>Muricoccus</taxon>
    </lineage>
</organism>
<feature type="transmembrane region" description="Helical" evidence="1">
    <location>
        <begin position="63"/>
        <end position="80"/>
    </location>
</feature>
<keyword evidence="1" id="KW-0812">Transmembrane</keyword>
<dbReference type="EMBL" id="JACIJD010000003">
    <property type="protein sequence ID" value="MBB5692879.1"/>
    <property type="molecule type" value="Genomic_DNA"/>
</dbReference>
<accession>A0A840Y245</accession>
<name>A0A840Y245_9PROT</name>
<evidence type="ECO:0000313" key="2">
    <source>
        <dbReference type="EMBL" id="MBB5692879.1"/>
    </source>
</evidence>
<feature type="transmembrane region" description="Helical" evidence="1">
    <location>
        <begin position="5"/>
        <end position="25"/>
    </location>
</feature>
<keyword evidence="1" id="KW-1133">Transmembrane helix</keyword>
<feature type="transmembrane region" description="Helical" evidence="1">
    <location>
        <begin position="86"/>
        <end position="107"/>
    </location>
</feature>
<dbReference type="AlphaFoldDB" id="A0A840Y245"/>
<dbReference type="Proteomes" id="UP000580654">
    <property type="component" value="Unassembled WGS sequence"/>
</dbReference>